<evidence type="ECO:0000313" key="2">
    <source>
        <dbReference type="EMBL" id="GAG55593.1"/>
    </source>
</evidence>
<organism evidence="2">
    <name type="scientific">marine sediment metagenome</name>
    <dbReference type="NCBI Taxonomy" id="412755"/>
    <lineage>
        <taxon>unclassified sequences</taxon>
        <taxon>metagenomes</taxon>
        <taxon>ecological metagenomes</taxon>
    </lineage>
</organism>
<protein>
    <recommendedName>
        <fullName evidence="1">GMP synthase C-terminal domain-containing protein</fullName>
    </recommendedName>
</protein>
<dbReference type="InterPro" id="IPR001674">
    <property type="entry name" value="GMP_synth_C"/>
</dbReference>
<dbReference type="AlphaFoldDB" id="X0Z5A7"/>
<reference evidence="2" key="1">
    <citation type="journal article" date="2014" name="Front. Microbiol.">
        <title>High frequency of phylogenetically diverse reductive dehalogenase-homologous genes in deep subseafloor sedimentary metagenomes.</title>
        <authorList>
            <person name="Kawai M."/>
            <person name="Futagami T."/>
            <person name="Toyoda A."/>
            <person name="Takaki Y."/>
            <person name="Nishi S."/>
            <person name="Hori S."/>
            <person name="Arai W."/>
            <person name="Tsubouchi T."/>
            <person name="Morono Y."/>
            <person name="Uchiyama I."/>
            <person name="Ito T."/>
            <person name="Fujiyama A."/>
            <person name="Inagaki F."/>
            <person name="Takami H."/>
        </authorList>
    </citation>
    <scope>NUCLEOTIDE SEQUENCE</scope>
    <source>
        <strain evidence="2">Expedition CK06-06</strain>
    </source>
</reference>
<dbReference type="Pfam" id="PF00958">
    <property type="entry name" value="GMP_synt_C"/>
    <property type="match status" value="1"/>
</dbReference>
<sequence>LENLKFEKKVHDVVESTINDYYIEKFGTPMIINDKGEQEPFQAFAATTTDVLLRKVTGMINGHRTYEVPLSVKGEWDFDKLVNFASQVKGYARILYELHESREGIYDVIIRSINSIDARTASVTNLPIGLIEELKYKLLEFPDTKDIYFDITPKPPATIEYV</sequence>
<proteinExistence type="predicted"/>
<name>X0Z5A7_9ZZZZ</name>
<dbReference type="GO" id="GO:0003922">
    <property type="term" value="F:GMP synthase (glutamine-hydrolyzing) activity"/>
    <property type="evidence" value="ECO:0007669"/>
    <property type="project" value="InterPro"/>
</dbReference>
<feature type="domain" description="GMP synthase C-terminal" evidence="1">
    <location>
        <begin position="102"/>
        <end position="161"/>
    </location>
</feature>
<dbReference type="Gene3D" id="3.30.300.10">
    <property type="match status" value="1"/>
</dbReference>
<dbReference type="EMBL" id="BART01008600">
    <property type="protein sequence ID" value="GAG55593.1"/>
    <property type="molecule type" value="Genomic_DNA"/>
</dbReference>
<feature type="non-terminal residue" evidence="2">
    <location>
        <position position="1"/>
    </location>
</feature>
<accession>X0Z5A7</accession>
<evidence type="ECO:0000259" key="1">
    <source>
        <dbReference type="Pfam" id="PF00958"/>
    </source>
</evidence>
<dbReference type="SUPFAM" id="SSF54810">
    <property type="entry name" value="GMP synthetase C-terminal dimerisation domain"/>
    <property type="match status" value="1"/>
</dbReference>
<gene>
    <name evidence="2" type="ORF">S01H4_19309</name>
</gene>
<dbReference type="GO" id="GO:0005524">
    <property type="term" value="F:ATP binding"/>
    <property type="evidence" value="ECO:0007669"/>
    <property type="project" value="InterPro"/>
</dbReference>
<comment type="caution">
    <text evidence="2">The sequence shown here is derived from an EMBL/GenBank/DDBJ whole genome shotgun (WGS) entry which is preliminary data.</text>
</comment>